<dbReference type="EMBL" id="JAEMOS010000015">
    <property type="protein sequence ID" value="MBJ7266464.1"/>
    <property type="molecule type" value="Genomic_DNA"/>
</dbReference>
<feature type="transmembrane region" description="Helical" evidence="1">
    <location>
        <begin position="78"/>
        <end position="100"/>
    </location>
</feature>
<keyword evidence="4" id="KW-0407">Ion channel</keyword>
<dbReference type="RefSeq" id="WP_199494135.1">
    <property type="nucleotide sequence ID" value="NZ_JAEMOO010000020.1"/>
</dbReference>
<dbReference type="EMBL" id="JAEMOP010000002">
    <property type="protein sequence ID" value="MBJ7315915.1"/>
    <property type="molecule type" value="Genomic_DNA"/>
</dbReference>
<keyword evidence="4" id="KW-0406">Ion transport</keyword>
<evidence type="ECO:0000313" key="3">
    <source>
        <dbReference type="EMBL" id="MBJ7266464.1"/>
    </source>
</evidence>
<feature type="transmembrane region" description="Helical" evidence="1">
    <location>
        <begin position="21"/>
        <end position="42"/>
    </location>
</feature>
<dbReference type="Gene3D" id="1.10.287.70">
    <property type="match status" value="1"/>
</dbReference>
<dbReference type="InterPro" id="IPR013099">
    <property type="entry name" value="K_chnl_dom"/>
</dbReference>
<evidence type="ECO:0000256" key="1">
    <source>
        <dbReference type="SAM" id="Phobius"/>
    </source>
</evidence>
<evidence type="ECO:0000313" key="6">
    <source>
        <dbReference type="Proteomes" id="UP000655994"/>
    </source>
</evidence>
<evidence type="ECO:0000313" key="4">
    <source>
        <dbReference type="EMBL" id="MBJ7315915.1"/>
    </source>
</evidence>
<dbReference type="Pfam" id="PF07885">
    <property type="entry name" value="Ion_trans_2"/>
    <property type="match status" value="1"/>
</dbReference>
<organism evidence="4 5">
    <name type="scientific">Idiomarina abyssalis</name>
    <dbReference type="NCBI Taxonomy" id="86102"/>
    <lineage>
        <taxon>Bacteria</taxon>
        <taxon>Pseudomonadati</taxon>
        <taxon>Pseudomonadota</taxon>
        <taxon>Gammaproteobacteria</taxon>
        <taxon>Alteromonadales</taxon>
        <taxon>Idiomarinaceae</taxon>
        <taxon>Idiomarina</taxon>
    </lineage>
</organism>
<keyword evidence="4" id="KW-0813">Transport</keyword>
<reference evidence="4 6" key="1">
    <citation type="submission" date="2020-09" db="EMBL/GenBank/DDBJ databases">
        <title>Draft Genomes of Bacterial Isolates from North Pond Shallow Sediments.</title>
        <authorList>
            <person name="Kiel Reese B."/>
            <person name="Mullis M."/>
            <person name="Weisend R.E."/>
        </authorList>
    </citation>
    <scope>NUCLEOTIDE SEQUENCE</scope>
    <source>
        <strain evidence="4">KJE-2</strain>
        <strain evidence="3 6">KJE-3</strain>
    </source>
</reference>
<dbReference type="Proteomes" id="UP000621390">
    <property type="component" value="Unassembled WGS sequence"/>
</dbReference>
<feature type="domain" description="Potassium channel" evidence="2">
    <location>
        <begin position="98"/>
        <end position="169"/>
    </location>
</feature>
<protein>
    <submittedName>
        <fullName evidence="4">Two pore domain potassium channel family protein</fullName>
    </submittedName>
</protein>
<keyword evidence="1" id="KW-1133">Transmembrane helix</keyword>
<feature type="transmembrane region" description="Helical" evidence="1">
    <location>
        <begin position="48"/>
        <end position="66"/>
    </location>
</feature>
<dbReference type="AlphaFoldDB" id="A0A8I1KHL5"/>
<evidence type="ECO:0000313" key="5">
    <source>
        <dbReference type="Proteomes" id="UP000621390"/>
    </source>
</evidence>
<dbReference type="SUPFAM" id="SSF81324">
    <property type="entry name" value="Voltage-gated potassium channels"/>
    <property type="match status" value="1"/>
</dbReference>
<feature type="transmembrane region" description="Helical" evidence="1">
    <location>
        <begin position="145"/>
        <end position="166"/>
    </location>
</feature>
<name>A0A8I1KHL5_9GAMM</name>
<evidence type="ECO:0000259" key="2">
    <source>
        <dbReference type="Pfam" id="PF07885"/>
    </source>
</evidence>
<dbReference type="GO" id="GO:0034220">
    <property type="term" value="P:monoatomic ion transmembrane transport"/>
    <property type="evidence" value="ECO:0007669"/>
    <property type="project" value="UniProtKB-KW"/>
</dbReference>
<proteinExistence type="predicted"/>
<gene>
    <name evidence="3" type="ORF">JHC10_05830</name>
    <name evidence="4" type="ORF">JHC11_07895</name>
</gene>
<dbReference type="Proteomes" id="UP000655994">
    <property type="component" value="Unassembled WGS sequence"/>
</dbReference>
<keyword evidence="1" id="KW-0812">Transmembrane</keyword>
<comment type="caution">
    <text evidence="4">The sequence shown here is derived from an EMBL/GenBank/DDBJ whole genome shotgun (WGS) entry which is preliminary data.</text>
</comment>
<sequence>MIFDSIKKYKKKIKLSSLKMSIKRATLFSAILAILTVILVLITHNLNLTISFAFIGLIYTIFIVIIDKHLVTRGNEIWIVPLVYSLMTIYFALLIAKVLIEFSVNIGEINPGVPSEYLDYTYFTLITMLSVGYGDLSPEKSSDQIVAMIIAMFGSAHMLVSVALFFSKINNPNSLSKVTYNENSYNQSTNSLKITINQDYNAHQEVTPVIEESRN</sequence>
<accession>A0A8I1KHL5</accession>
<keyword evidence="1" id="KW-0472">Membrane</keyword>
<keyword evidence="6" id="KW-1185">Reference proteome</keyword>